<keyword evidence="2" id="KW-0472">Membrane</keyword>
<dbReference type="InterPro" id="IPR036928">
    <property type="entry name" value="AS_sf"/>
</dbReference>
<reference evidence="4 5" key="1">
    <citation type="journal article" date="2019" name="Commun. Biol.">
        <title>The bagworm genome reveals a unique fibroin gene that provides high tensile strength.</title>
        <authorList>
            <person name="Kono N."/>
            <person name="Nakamura H."/>
            <person name="Ohtoshi R."/>
            <person name="Tomita M."/>
            <person name="Numata K."/>
            <person name="Arakawa K."/>
        </authorList>
    </citation>
    <scope>NUCLEOTIDE SEQUENCE [LARGE SCALE GENOMIC DNA]</scope>
</reference>
<evidence type="ECO:0000256" key="1">
    <source>
        <dbReference type="SAM" id="MobiDB-lite"/>
    </source>
</evidence>
<dbReference type="GO" id="GO:0016787">
    <property type="term" value="F:hydrolase activity"/>
    <property type="evidence" value="ECO:0007669"/>
    <property type="project" value="UniProtKB-KW"/>
</dbReference>
<feature type="transmembrane region" description="Helical" evidence="2">
    <location>
        <begin position="146"/>
        <end position="168"/>
    </location>
</feature>
<dbReference type="EMBL" id="BGZK01000495">
    <property type="protein sequence ID" value="GBP47092.1"/>
    <property type="molecule type" value="Genomic_DNA"/>
</dbReference>
<feature type="transmembrane region" description="Helical" evidence="2">
    <location>
        <begin position="72"/>
        <end position="94"/>
    </location>
</feature>
<feature type="domain" description="Amidase" evidence="3">
    <location>
        <begin position="412"/>
        <end position="495"/>
    </location>
</feature>
<dbReference type="AlphaFoldDB" id="A0A4C1W9A3"/>
<dbReference type="SUPFAM" id="SSF75304">
    <property type="entry name" value="Amidase signature (AS) enzymes"/>
    <property type="match status" value="2"/>
</dbReference>
<feature type="transmembrane region" description="Helical" evidence="2">
    <location>
        <begin position="106"/>
        <end position="125"/>
    </location>
</feature>
<evidence type="ECO:0000259" key="3">
    <source>
        <dbReference type="Pfam" id="PF01425"/>
    </source>
</evidence>
<dbReference type="GO" id="GO:0012505">
    <property type="term" value="C:endomembrane system"/>
    <property type="evidence" value="ECO:0007669"/>
    <property type="project" value="TreeGrafter"/>
</dbReference>
<evidence type="ECO:0000256" key="2">
    <source>
        <dbReference type="SAM" id="Phobius"/>
    </source>
</evidence>
<proteinExistence type="predicted"/>
<dbReference type="Proteomes" id="UP000299102">
    <property type="component" value="Unassembled WGS sequence"/>
</dbReference>
<dbReference type="STRING" id="151549.A0A4C1W9A3"/>
<protein>
    <submittedName>
        <fullName evidence="4">Fatty-acid amide hydrolase 2</fullName>
    </submittedName>
</protein>
<comment type="caution">
    <text evidence="4">The sequence shown here is derived from an EMBL/GenBank/DDBJ whole genome shotgun (WGS) entry which is preliminary data.</text>
</comment>
<feature type="region of interest" description="Disordered" evidence="1">
    <location>
        <begin position="359"/>
        <end position="394"/>
    </location>
</feature>
<keyword evidence="5" id="KW-1185">Reference proteome</keyword>
<accession>A0A4C1W9A3</accession>
<gene>
    <name evidence="4" type="primary">FAAH2</name>
    <name evidence="4" type="ORF">EVAR_96047_1</name>
</gene>
<dbReference type="InterPro" id="IPR052739">
    <property type="entry name" value="FAAH2"/>
</dbReference>
<keyword evidence="4" id="KW-0378">Hydrolase</keyword>
<keyword evidence="2" id="KW-0812">Transmembrane</keyword>
<keyword evidence="2" id="KW-1133">Transmembrane helix</keyword>
<dbReference type="Gene3D" id="3.90.1300.10">
    <property type="entry name" value="Amidase signature (AS) domain"/>
    <property type="match status" value="2"/>
</dbReference>
<dbReference type="PANTHER" id="PTHR43372:SF2">
    <property type="entry name" value="IP13792P"/>
    <property type="match status" value="1"/>
</dbReference>
<sequence>MRMNAVSAEPLSVEAVTPSPSAVSDAPRHTGVVLMFASAIPGCRPRVSGTTPSPVRLCMSVFDATVNALTRALLILIIKTIYYAFVLTEVLLYSYSVGPAYKGQNAIGAIFTSVLRVIAIKLSDFCRWNTIKLCSVIIMLNGFMRWSLRFLVSLLAIIVRPLTCLLNIKRTRKCPPPSDPLLFHSATKLAELIRTKQVTSEDVVKTYIERCKLVNPYLNAIVEPRYEVALREARSIDKMLMSTEKTPEELAKEYPLLGVPMTVKESLAVEGMSNDSGCVTPFRNPAKCDATIVRLARAAGAIPIAVTNTPQHCMNWETYNNVTGLTMNPYDQKRTAGGSSGGEVPSSKFSLYCTNVVNSGGARHRRRRRPPTASRLKGPRKQKESKPEQVVEPELKSRMGPGFGVIAKSLKAALIAAAASVIGVGSDIAGSLRLPPMFNGIFGHKPTPRLLSVEGHNPDCLDLEFEDYFAVGPLVRYAEDLPLLLQVLKQHDAPDIPLEKQLLLNVSIIIGVRTKSISIQSGIDIQEIKSSTSTASVASAAGVLAPSLVDFTKLKFYYMEGDGSNVTDKIGPDVREAMQKARDYLKNTYNINAQELKIKNMKHMWEISVRVLVNIRHIRNIYTHPEKRDKWVSVWPELLKKMIGLSDHNLTCVVYGPLQKLFDALPKSYYKHLLDVFEEIKCEFNNVLGDDGILLYPTYPNTAHKHYRIFYKFLNCSYLTIFNALGLPVTACPLGLTTKGMPVGIQIAANKYNDHLTLAVTKEFEKAFGGWVPPNKELTVI</sequence>
<dbReference type="PANTHER" id="PTHR43372">
    <property type="entry name" value="FATTY-ACID AMIDE HYDROLASE"/>
    <property type="match status" value="1"/>
</dbReference>
<feature type="domain" description="Amidase" evidence="3">
    <location>
        <begin position="202"/>
        <end position="343"/>
    </location>
</feature>
<evidence type="ECO:0000313" key="5">
    <source>
        <dbReference type="Proteomes" id="UP000299102"/>
    </source>
</evidence>
<dbReference type="InterPro" id="IPR023631">
    <property type="entry name" value="Amidase_dom"/>
</dbReference>
<dbReference type="OrthoDB" id="6428749at2759"/>
<feature type="compositionally biased region" description="Basic and acidic residues" evidence="1">
    <location>
        <begin position="381"/>
        <end position="394"/>
    </location>
</feature>
<feature type="domain" description="Amidase" evidence="3">
    <location>
        <begin position="563"/>
        <end position="758"/>
    </location>
</feature>
<dbReference type="Pfam" id="PF01425">
    <property type="entry name" value="Amidase"/>
    <property type="match status" value="3"/>
</dbReference>
<evidence type="ECO:0000313" key="4">
    <source>
        <dbReference type="EMBL" id="GBP47092.1"/>
    </source>
</evidence>
<name>A0A4C1W9A3_EUMVA</name>
<organism evidence="4 5">
    <name type="scientific">Eumeta variegata</name>
    <name type="common">Bagworm moth</name>
    <name type="synonym">Eumeta japonica</name>
    <dbReference type="NCBI Taxonomy" id="151549"/>
    <lineage>
        <taxon>Eukaryota</taxon>
        <taxon>Metazoa</taxon>
        <taxon>Ecdysozoa</taxon>
        <taxon>Arthropoda</taxon>
        <taxon>Hexapoda</taxon>
        <taxon>Insecta</taxon>
        <taxon>Pterygota</taxon>
        <taxon>Neoptera</taxon>
        <taxon>Endopterygota</taxon>
        <taxon>Lepidoptera</taxon>
        <taxon>Glossata</taxon>
        <taxon>Ditrysia</taxon>
        <taxon>Tineoidea</taxon>
        <taxon>Psychidae</taxon>
        <taxon>Oiketicinae</taxon>
        <taxon>Eumeta</taxon>
    </lineage>
</organism>